<name>A0AAN7KD15_TRANT</name>
<dbReference type="EMBL" id="JAXQNO010000024">
    <property type="protein sequence ID" value="KAK4762764.1"/>
    <property type="molecule type" value="Genomic_DNA"/>
</dbReference>
<accession>A0AAN7KD15</accession>
<feature type="region of interest" description="Disordered" evidence="1">
    <location>
        <begin position="78"/>
        <end position="99"/>
    </location>
</feature>
<keyword evidence="3" id="KW-1185">Reference proteome</keyword>
<evidence type="ECO:0000256" key="1">
    <source>
        <dbReference type="SAM" id="MobiDB-lite"/>
    </source>
</evidence>
<dbReference type="AlphaFoldDB" id="A0AAN7KD15"/>
<dbReference type="Proteomes" id="UP001346149">
    <property type="component" value="Unassembled WGS sequence"/>
</dbReference>
<evidence type="ECO:0000313" key="3">
    <source>
        <dbReference type="Proteomes" id="UP001346149"/>
    </source>
</evidence>
<protein>
    <submittedName>
        <fullName evidence="2">Uncharacterized protein</fullName>
    </submittedName>
</protein>
<evidence type="ECO:0000313" key="2">
    <source>
        <dbReference type="EMBL" id="KAK4762764.1"/>
    </source>
</evidence>
<comment type="caution">
    <text evidence="2">The sequence shown here is derived from an EMBL/GenBank/DDBJ whole genome shotgun (WGS) entry which is preliminary data.</text>
</comment>
<reference evidence="2 3" key="1">
    <citation type="journal article" date="2023" name="Hortic Res">
        <title>Pangenome of water caltrop reveals structural variations and asymmetric subgenome divergence after allopolyploidization.</title>
        <authorList>
            <person name="Zhang X."/>
            <person name="Chen Y."/>
            <person name="Wang L."/>
            <person name="Yuan Y."/>
            <person name="Fang M."/>
            <person name="Shi L."/>
            <person name="Lu R."/>
            <person name="Comes H.P."/>
            <person name="Ma Y."/>
            <person name="Chen Y."/>
            <person name="Huang G."/>
            <person name="Zhou Y."/>
            <person name="Zheng Z."/>
            <person name="Qiu Y."/>
        </authorList>
    </citation>
    <scope>NUCLEOTIDE SEQUENCE [LARGE SCALE GENOMIC DNA]</scope>
    <source>
        <strain evidence="2">F231</strain>
    </source>
</reference>
<gene>
    <name evidence="2" type="ORF">SAY86_008532</name>
</gene>
<organism evidence="2 3">
    <name type="scientific">Trapa natans</name>
    <name type="common">Water chestnut</name>
    <dbReference type="NCBI Taxonomy" id="22666"/>
    <lineage>
        <taxon>Eukaryota</taxon>
        <taxon>Viridiplantae</taxon>
        <taxon>Streptophyta</taxon>
        <taxon>Embryophyta</taxon>
        <taxon>Tracheophyta</taxon>
        <taxon>Spermatophyta</taxon>
        <taxon>Magnoliopsida</taxon>
        <taxon>eudicotyledons</taxon>
        <taxon>Gunneridae</taxon>
        <taxon>Pentapetalae</taxon>
        <taxon>rosids</taxon>
        <taxon>malvids</taxon>
        <taxon>Myrtales</taxon>
        <taxon>Lythraceae</taxon>
        <taxon>Trapa</taxon>
    </lineage>
</organism>
<sequence length="99" mass="10767">MAIEDDNCNFNFNLVKSILKLGGSFESEVLEPWDSINLPLDSKVLDHQLHPVSELHGPDCSDSNCIHQLLFGLTNEASSTSVRRTSLTSARPPSSASSP</sequence>
<proteinExistence type="predicted"/>